<dbReference type="Pfam" id="PF04674">
    <property type="entry name" value="Phi_1"/>
    <property type="match status" value="1"/>
</dbReference>
<accession>A0ABQ8FNL4</accession>
<keyword evidence="8" id="KW-1185">Reference proteome</keyword>
<protein>
    <recommendedName>
        <fullName evidence="9">Phosphate-induced protein 1 conserved region-domain-containing protein</fullName>
    </recommendedName>
</protein>
<evidence type="ECO:0000256" key="6">
    <source>
        <dbReference type="SAM" id="SignalP"/>
    </source>
</evidence>
<dbReference type="InterPro" id="IPR006766">
    <property type="entry name" value="EXORDIUM-like"/>
</dbReference>
<proteinExistence type="inferred from homology"/>
<evidence type="ECO:0000256" key="4">
    <source>
        <dbReference type="ARBA" id="ARBA00023591"/>
    </source>
</evidence>
<feature type="region of interest" description="Disordered" evidence="5">
    <location>
        <begin position="290"/>
        <end position="309"/>
    </location>
</feature>
<keyword evidence="3 6" id="KW-0732">Signal</keyword>
<evidence type="ECO:0000313" key="7">
    <source>
        <dbReference type="EMBL" id="KAH6601119.1"/>
    </source>
</evidence>
<feature type="compositionally biased region" description="Low complexity" evidence="5">
    <location>
        <begin position="299"/>
        <end position="309"/>
    </location>
</feature>
<feature type="compositionally biased region" description="Low complexity" evidence="5">
    <location>
        <begin position="332"/>
        <end position="344"/>
    </location>
</feature>
<organism evidence="7 8">
    <name type="scientific">Batrachochytrium salamandrivorans</name>
    <dbReference type="NCBI Taxonomy" id="1357716"/>
    <lineage>
        <taxon>Eukaryota</taxon>
        <taxon>Fungi</taxon>
        <taxon>Fungi incertae sedis</taxon>
        <taxon>Chytridiomycota</taxon>
        <taxon>Chytridiomycota incertae sedis</taxon>
        <taxon>Chytridiomycetes</taxon>
        <taxon>Rhizophydiales</taxon>
        <taxon>Rhizophydiales incertae sedis</taxon>
        <taxon>Batrachochytrium</taxon>
    </lineage>
</organism>
<dbReference type="EMBL" id="JAFCIX010000017">
    <property type="protein sequence ID" value="KAH6601119.1"/>
    <property type="molecule type" value="Genomic_DNA"/>
</dbReference>
<feature type="signal peptide" evidence="6">
    <location>
        <begin position="1"/>
        <end position="18"/>
    </location>
</feature>
<evidence type="ECO:0000256" key="5">
    <source>
        <dbReference type="SAM" id="MobiDB-lite"/>
    </source>
</evidence>
<evidence type="ECO:0008006" key="9">
    <source>
        <dbReference type="Google" id="ProtNLM"/>
    </source>
</evidence>
<evidence type="ECO:0000256" key="3">
    <source>
        <dbReference type="ARBA" id="ARBA00022729"/>
    </source>
</evidence>
<evidence type="ECO:0000313" key="8">
    <source>
        <dbReference type="Proteomes" id="UP001648503"/>
    </source>
</evidence>
<gene>
    <name evidence="7" type="ORF">BASA50_001797</name>
</gene>
<keyword evidence="2" id="KW-0964">Secreted</keyword>
<name>A0ABQ8FNL4_9FUNG</name>
<dbReference type="PANTHER" id="PTHR31279">
    <property type="entry name" value="PROTEIN EXORDIUM-LIKE 5"/>
    <property type="match status" value="1"/>
</dbReference>
<reference evidence="7 8" key="1">
    <citation type="submission" date="2021-02" db="EMBL/GenBank/DDBJ databases">
        <title>Variation within the Batrachochytrium salamandrivorans European outbreak.</title>
        <authorList>
            <person name="Kelly M."/>
            <person name="Pasmans F."/>
            <person name="Shea T.P."/>
            <person name="Munoz J.F."/>
            <person name="Carranza S."/>
            <person name="Cuomo C.A."/>
            <person name="Martel A."/>
        </authorList>
    </citation>
    <scope>NUCLEOTIDE SEQUENCE [LARGE SCALE GENOMIC DNA]</scope>
    <source>
        <strain evidence="7 8">AMFP18/2</strain>
    </source>
</reference>
<comment type="subcellular location">
    <subcellularLocation>
        <location evidence="1">Secreted</location>
    </subcellularLocation>
</comment>
<feature type="chain" id="PRO_5046384864" description="Phosphate-induced protein 1 conserved region-domain-containing protein" evidence="6">
    <location>
        <begin position="19"/>
        <end position="376"/>
    </location>
</feature>
<comment type="caution">
    <text evidence="7">The sequence shown here is derived from an EMBL/GenBank/DDBJ whole genome shotgun (WGS) entry which is preliminary data.</text>
</comment>
<comment type="similarity">
    <text evidence="4">Belongs to the EXORDIUM family.</text>
</comment>
<evidence type="ECO:0000256" key="1">
    <source>
        <dbReference type="ARBA" id="ARBA00004613"/>
    </source>
</evidence>
<sequence length="376" mass="39353">MLATTICVASLAVASVYGARQASTDSTISYTVGAPVMTRPLTVHYIYYGSWSAAQKSIVEDFTNGVGKSGWWGVQKNYYSQASATAAKVPVSGSVRLGSTIVDNYTFGKALSGTNVPDLIQQYVASGALPNSADAVYVVLTASDVTESMRTDALSASFCRDYCGYHLTTTLSSGTRVPYIMAGIPTGTCLGGCAPLPNVANSPNGDVGVDAMVSTLAGQMAGVVTNPQSDGTRAWQDISGFEGNDLCSFSFGSTIPTANGAASNVGWNKRRFLIQQNWDPSKQTCTMGTPDAPIPSPIPSTTTSIIPSPMTSTAISTVTSTKRPVITSAISTLSRTTRTTSTRTSSRKGQRTPTPVPRGPSCDPKDFCCIYLGHSC</sequence>
<feature type="region of interest" description="Disordered" evidence="5">
    <location>
        <begin position="332"/>
        <end position="360"/>
    </location>
</feature>
<dbReference type="Proteomes" id="UP001648503">
    <property type="component" value="Unassembled WGS sequence"/>
</dbReference>
<dbReference type="PANTHER" id="PTHR31279:SF58">
    <property type="entry name" value="PROTEIN EXORDIUM-LIKE 2"/>
    <property type="match status" value="1"/>
</dbReference>
<evidence type="ECO:0000256" key="2">
    <source>
        <dbReference type="ARBA" id="ARBA00022525"/>
    </source>
</evidence>